<reference evidence="7 8" key="1">
    <citation type="submission" date="2016-03" db="EMBL/GenBank/DDBJ databases">
        <authorList>
            <person name="Ploux O."/>
        </authorList>
    </citation>
    <scope>NUCLEOTIDE SEQUENCE [LARGE SCALE GENOMIC DNA]</scope>
    <source>
        <strain evidence="7 8">R0</strain>
    </source>
</reference>
<dbReference type="RefSeq" id="WP_061836042.1">
    <property type="nucleotide sequence ID" value="NZ_LUKE01000003.1"/>
</dbReference>
<evidence type="ECO:0000256" key="4">
    <source>
        <dbReference type="SAM" id="MobiDB-lite"/>
    </source>
</evidence>
<comment type="caution">
    <text evidence="7">The sequence shown here is derived from an EMBL/GenBank/DDBJ whole genome shotgun (WGS) entry which is preliminary data.</text>
</comment>
<feature type="region of interest" description="Disordered" evidence="4">
    <location>
        <begin position="135"/>
        <end position="156"/>
    </location>
</feature>
<dbReference type="InterPro" id="IPR033120">
    <property type="entry name" value="HOTDOG_ACOT"/>
</dbReference>
<keyword evidence="8" id="KW-1185">Reference proteome</keyword>
<evidence type="ECO:0000256" key="5">
    <source>
        <dbReference type="SAM" id="Phobius"/>
    </source>
</evidence>
<organism evidence="7 8">
    <name type="scientific">Bdellovibrio bacteriovorus</name>
    <dbReference type="NCBI Taxonomy" id="959"/>
    <lineage>
        <taxon>Bacteria</taxon>
        <taxon>Pseudomonadati</taxon>
        <taxon>Bdellovibrionota</taxon>
        <taxon>Bdellovibrionia</taxon>
        <taxon>Bdellovibrionales</taxon>
        <taxon>Pseudobdellovibrionaceae</taxon>
        <taxon>Bdellovibrio</taxon>
    </lineage>
</organism>
<dbReference type="SUPFAM" id="SSF54637">
    <property type="entry name" value="Thioesterase/thiol ester dehydrase-isomerase"/>
    <property type="match status" value="1"/>
</dbReference>
<evidence type="ECO:0000256" key="2">
    <source>
        <dbReference type="ARBA" id="ARBA00022801"/>
    </source>
</evidence>
<evidence type="ECO:0000313" key="8">
    <source>
        <dbReference type="Proteomes" id="UP000075320"/>
    </source>
</evidence>
<keyword evidence="5" id="KW-1133">Transmembrane helix</keyword>
<feature type="domain" description="HotDog ACOT-type" evidence="6">
    <location>
        <begin position="8"/>
        <end position="120"/>
    </location>
</feature>
<evidence type="ECO:0000313" key="7">
    <source>
        <dbReference type="EMBL" id="KYG64076.1"/>
    </source>
</evidence>
<dbReference type="PANTHER" id="PTHR11049">
    <property type="entry name" value="ACYL COENZYME A THIOESTER HYDROLASE"/>
    <property type="match status" value="1"/>
</dbReference>
<dbReference type="InterPro" id="IPR029069">
    <property type="entry name" value="HotDog_dom_sf"/>
</dbReference>
<dbReference type="CDD" id="cd03442">
    <property type="entry name" value="BFIT_BACH"/>
    <property type="match status" value="1"/>
</dbReference>
<feature type="compositionally biased region" description="Basic residues" evidence="4">
    <location>
        <begin position="144"/>
        <end position="156"/>
    </location>
</feature>
<dbReference type="Gene3D" id="3.10.129.10">
    <property type="entry name" value="Hotdog Thioesterase"/>
    <property type="match status" value="1"/>
</dbReference>
<keyword evidence="5" id="KW-0472">Membrane</keyword>
<accession>A0A150WK37</accession>
<dbReference type="Proteomes" id="UP000075320">
    <property type="component" value="Unassembled WGS sequence"/>
</dbReference>
<sequence length="156" mass="16925">MAGTKPVSASQVIMTELVLPSHTNAIGSIFGGTIMAWIDIAAAIAAQRHSGREVVTASIDRLDFVAPVYKGWVVNMKASVNFTSRTSMEVGVRVDAENPKTGETFHTASAYTTFVALGSNGKPIEIPGLELETDTDRRRFEAGKKRREMRLAQKKS</sequence>
<gene>
    <name evidence="7" type="ORF">AZI86_14835</name>
</gene>
<comment type="similarity">
    <text evidence="1">Belongs to the acyl coenzyme A hydrolase family.</text>
</comment>
<dbReference type="EMBL" id="LUKE01000003">
    <property type="protein sequence ID" value="KYG64076.1"/>
    <property type="molecule type" value="Genomic_DNA"/>
</dbReference>
<keyword evidence="5" id="KW-0812">Transmembrane</keyword>
<dbReference type="GO" id="GO:0006637">
    <property type="term" value="P:acyl-CoA metabolic process"/>
    <property type="evidence" value="ECO:0007669"/>
    <property type="project" value="TreeGrafter"/>
</dbReference>
<dbReference type="InterPro" id="IPR040170">
    <property type="entry name" value="Cytosol_ACT"/>
</dbReference>
<protein>
    <submittedName>
        <fullName evidence="7">Acyl-CoA thioesterase</fullName>
    </submittedName>
</protein>
<evidence type="ECO:0000256" key="3">
    <source>
        <dbReference type="PROSITE-ProRule" id="PRU01106"/>
    </source>
</evidence>
<name>A0A150WK37_BDEBC</name>
<evidence type="ECO:0000259" key="6">
    <source>
        <dbReference type="PROSITE" id="PS51770"/>
    </source>
</evidence>
<dbReference type="InterPro" id="IPR006683">
    <property type="entry name" value="Thioestr_dom"/>
</dbReference>
<feature type="transmembrane region" description="Helical" evidence="5">
    <location>
        <begin position="25"/>
        <end position="46"/>
    </location>
</feature>
<dbReference type="AlphaFoldDB" id="A0A150WK37"/>
<dbReference type="GO" id="GO:0052816">
    <property type="term" value="F:long-chain fatty acyl-CoA hydrolase activity"/>
    <property type="evidence" value="ECO:0007669"/>
    <property type="project" value="TreeGrafter"/>
</dbReference>
<dbReference type="PROSITE" id="PS51770">
    <property type="entry name" value="HOTDOG_ACOT"/>
    <property type="match status" value="1"/>
</dbReference>
<evidence type="ECO:0000256" key="1">
    <source>
        <dbReference type="ARBA" id="ARBA00010458"/>
    </source>
</evidence>
<dbReference type="GO" id="GO:0005737">
    <property type="term" value="C:cytoplasm"/>
    <property type="evidence" value="ECO:0007669"/>
    <property type="project" value="TreeGrafter"/>
</dbReference>
<dbReference type="Pfam" id="PF03061">
    <property type="entry name" value="4HBT"/>
    <property type="match status" value="1"/>
</dbReference>
<keyword evidence="2 3" id="KW-0378">Hydrolase</keyword>
<proteinExistence type="inferred from homology"/>